<dbReference type="Proteomes" id="UP000602057">
    <property type="component" value="Unassembled WGS sequence"/>
</dbReference>
<reference evidence="1" key="2">
    <citation type="submission" date="2020-09" db="EMBL/GenBank/DDBJ databases">
        <authorList>
            <person name="Wu Z."/>
        </authorList>
    </citation>
    <scope>NUCLEOTIDE SEQUENCE</scope>
    <source>
        <strain evidence="1">SC17</strain>
    </source>
</reference>
<comment type="caution">
    <text evidence="1">The sequence shown here is derived from an EMBL/GenBank/DDBJ whole genome shotgun (WGS) entry which is preliminary data.</text>
</comment>
<accession>A0A8J6UCF9</accession>
<sequence length="139" mass="15679">MFTSVVIVILSCSKDDKDDDSICDIISKSIPRDDFNVIETATYEIGEVELNGDCLSVSLWASGCSSEQFDINLYGVNDYQTQSFYPLQRDLKVEVLNGGLCEALIKITKTFDLTPLQIETQNETPLNIEGWDEQIIYTY</sequence>
<dbReference type="EMBL" id="JACVXC010000005">
    <property type="protein sequence ID" value="MBD0836297.1"/>
    <property type="molecule type" value="Genomic_DNA"/>
</dbReference>
<reference evidence="1" key="1">
    <citation type="journal article" date="2013" name="Int. J. Syst. Evol. Microbiol.">
        <title>Aestuariibaculum suncheonense gen. nov., sp. nov., a marine bacterium of the family Flavobacteriaceae isolated from a tidal flat and emended descriptions of the genera Gaetbulibacter and Tamlana.</title>
        <authorList>
            <person name="Jeong S.H."/>
            <person name="Park M.S."/>
            <person name="Jin H.M."/>
            <person name="Lee K."/>
            <person name="Park W."/>
            <person name="Jeon C.O."/>
        </authorList>
    </citation>
    <scope>NUCLEOTIDE SEQUENCE</scope>
    <source>
        <strain evidence="1">SC17</strain>
    </source>
</reference>
<name>A0A8J6UCF9_9FLAO</name>
<protein>
    <submittedName>
        <fullName evidence="1">Uncharacterized protein</fullName>
    </submittedName>
</protein>
<proteinExistence type="predicted"/>
<gene>
    <name evidence="1" type="ORF">ICJ84_12700</name>
</gene>
<keyword evidence="2" id="KW-1185">Reference proteome</keyword>
<organism evidence="1 2">
    <name type="scientific">Aestuariibaculum suncheonense</name>
    <dbReference type="NCBI Taxonomy" id="1028745"/>
    <lineage>
        <taxon>Bacteria</taxon>
        <taxon>Pseudomonadati</taxon>
        <taxon>Bacteroidota</taxon>
        <taxon>Flavobacteriia</taxon>
        <taxon>Flavobacteriales</taxon>
        <taxon>Flavobacteriaceae</taxon>
    </lineage>
</organism>
<evidence type="ECO:0000313" key="2">
    <source>
        <dbReference type="Proteomes" id="UP000602057"/>
    </source>
</evidence>
<evidence type="ECO:0000313" key="1">
    <source>
        <dbReference type="EMBL" id="MBD0836297.1"/>
    </source>
</evidence>
<dbReference type="AlphaFoldDB" id="A0A8J6UCF9"/>